<dbReference type="GO" id="GO:0006359">
    <property type="term" value="P:regulation of transcription by RNA polymerase III"/>
    <property type="evidence" value="ECO:0007669"/>
    <property type="project" value="TreeGrafter"/>
</dbReference>
<dbReference type="PANTHER" id="PTHR11740:SF0">
    <property type="entry name" value="CASEIN KINASE II SUBUNIT BETA"/>
    <property type="match status" value="1"/>
</dbReference>
<dbReference type="InterPro" id="IPR000704">
    <property type="entry name" value="Casein_kinase_II_reg-sub"/>
</dbReference>
<dbReference type="STRING" id="246404.A0A507FE46"/>
<dbReference type="InterPro" id="IPR035991">
    <property type="entry name" value="Casein_kinase_II_beta-like"/>
</dbReference>
<accession>A0A507FE46</accession>
<sequence length="407" mass="43869">MVTKQGLPEHGRIETKSAFEPQTPAAQTNHQTDHAIDVSSAGIQLLVQALKTSSAGVSASLSGTNSGSGAMRFGFNPTQSHSQRNNDNDLFASAGFGETDNGDGDDDEEEDEFLEDSASSSGSSGESSAVSWIYWYCSLPGHEFFIEVPEDFIKDDFNLTGLNTLVLLYNEALDMILDLELDPQPTPAQLSLIESSAEMLYGLIHQRYLLTKGGLGLMADRLVDAEFGACPREGCGGAPVLPCGRSDQPSVDTVKMFCVRCCDLYHPREAKFQHIDGASFGTTFPHLLYNTYPQLIPPLLSGSLPLVAPSRASSAITADASNPSEDSQSVSLPRLPNYRVFLPRIFGFRLSESAVTGPRMGWLRWKEGVDGGMGVKGYVAKSMEVGIEQQSRGDGGDGMDEDIFGED</sequence>
<evidence type="ECO:0000256" key="2">
    <source>
        <dbReference type="ARBA" id="ARBA00045899"/>
    </source>
</evidence>
<organism evidence="5 6">
    <name type="scientific">Chytriomyces confervae</name>
    <dbReference type="NCBI Taxonomy" id="246404"/>
    <lineage>
        <taxon>Eukaryota</taxon>
        <taxon>Fungi</taxon>
        <taxon>Fungi incertae sedis</taxon>
        <taxon>Chytridiomycota</taxon>
        <taxon>Chytridiomycota incertae sedis</taxon>
        <taxon>Chytridiomycetes</taxon>
        <taxon>Chytridiales</taxon>
        <taxon>Chytriomycetaceae</taxon>
        <taxon>Chytriomyces</taxon>
    </lineage>
</organism>
<reference evidence="5 6" key="1">
    <citation type="journal article" date="2019" name="Sci. Rep.">
        <title>Comparative genomics of chytrid fungi reveal insights into the obligate biotrophic and pathogenic lifestyle of Synchytrium endobioticum.</title>
        <authorList>
            <person name="van de Vossenberg B.T.L.H."/>
            <person name="Warris S."/>
            <person name="Nguyen H.D.T."/>
            <person name="van Gent-Pelzer M.P.E."/>
            <person name="Joly D.L."/>
            <person name="van de Geest H.C."/>
            <person name="Bonants P.J.M."/>
            <person name="Smith D.S."/>
            <person name="Levesque C.A."/>
            <person name="van der Lee T.A.J."/>
        </authorList>
    </citation>
    <scope>NUCLEOTIDE SEQUENCE [LARGE SCALE GENOMIC DNA]</scope>
    <source>
        <strain evidence="5 6">CBS 675.73</strain>
    </source>
</reference>
<dbReference type="AlphaFoldDB" id="A0A507FE46"/>
<comment type="similarity">
    <text evidence="1 3">Belongs to the casein kinase 2 subunit beta family.</text>
</comment>
<dbReference type="GO" id="GO:0005737">
    <property type="term" value="C:cytoplasm"/>
    <property type="evidence" value="ECO:0007669"/>
    <property type="project" value="TreeGrafter"/>
</dbReference>
<dbReference type="Proteomes" id="UP000320333">
    <property type="component" value="Unassembled WGS sequence"/>
</dbReference>
<protein>
    <recommendedName>
        <fullName evidence="3">Casein kinase II subunit beta</fullName>
        <shortName evidence="3">CK II beta</shortName>
    </recommendedName>
</protein>
<dbReference type="SMART" id="SM01085">
    <property type="entry name" value="CK_II_beta"/>
    <property type="match status" value="1"/>
</dbReference>
<dbReference type="InterPro" id="IPR016149">
    <property type="entry name" value="Casein_kin_II_reg-sub_N"/>
</dbReference>
<name>A0A507FE46_9FUNG</name>
<feature type="compositionally biased region" description="Basic and acidic residues" evidence="4">
    <location>
        <begin position="7"/>
        <end position="17"/>
    </location>
</feature>
<dbReference type="GO" id="GO:0019887">
    <property type="term" value="F:protein kinase regulator activity"/>
    <property type="evidence" value="ECO:0007669"/>
    <property type="project" value="InterPro"/>
</dbReference>
<gene>
    <name evidence="5" type="ORF">CcCBS67573_g04224</name>
</gene>
<feature type="compositionally biased region" description="Acidic residues" evidence="4">
    <location>
        <begin position="100"/>
        <end position="115"/>
    </location>
</feature>
<feature type="region of interest" description="Disordered" evidence="4">
    <location>
        <begin position="57"/>
        <end position="126"/>
    </location>
</feature>
<feature type="compositionally biased region" description="Low complexity" evidence="4">
    <location>
        <begin position="116"/>
        <end position="126"/>
    </location>
</feature>
<evidence type="ECO:0000313" key="6">
    <source>
        <dbReference type="Proteomes" id="UP000320333"/>
    </source>
</evidence>
<dbReference type="Gene3D" id="1.10.1820.10">
    <property type="entry name" value="protein kinase ck2 holoenzyme, chain C, domain 1"/>
    <property type="match status" value="1"/>
</dbReference>
<feature type="compositionally biased region" description="Polar residues" evidence="4">
    <location>
        <begin position="57"/>
        <end position="68"/>
    </location>
</feature>
<evidence type="ECO:0000256" key="3">
    <source>
        <dbReference type="RuleBase" id="RU361268"/>
    </source>
</evidence>
<proteinExistence type="inferred from homology"/>
<comment type="function">
    <text evidence="2 3">Regulatory subunit of casein kinase II/CK2. As part of the kinase complex regulates the basal catalytic activity of the alpha subunit a constitutively active serine/threonine-protein kinase that phosphorylates a large number of substrates containing acidic residues C-terminal to the phosphorylated serine or threonine.</text>
</comment>
<keyword evidence="6" id="KW-1185">Reference proteome</keyword>
<feature type="region of interest" description="Disordered" evidence="4">
    <location>
        <begin position="1"/>
        <end position="34"/>
    </location>
</feature>
<comment type="subunit">
    <text evidence="3">Tetramer of two alpha and two beta subunits.</text>
</comment>
<dbReference type="OrthoDB" id="3971593at2759"/>
<evidence type="ECO:0000256" key="1">
    <source>
        <dbReference type="ARBA" id="ARBA00006941"/>
    </source>
</evidence>
<dbReference type="GO" id="GO:0034456">
    <property type="term" value="C:UTP-C complex"/>
    <property type="evidence" value="ECO:0007669"/>
    <property type="project" value="TreeGrafter"/>
</dbReference>
<dbReference type="FunFam" id="2.20.25.20:FF:000001">
    <property type="entry name" value="Casein kinase II subunit beta"/>
    <property type="match status" value="1"/>
</dbReference>
<dbReference type="Gene3D" id="2.20.25.20">
    <property type="match status" value="1"/>
</dbReference>
<dbReference type="EMBL" id="QEAP01000122">
    <property type="protein sequence ID" value="TPX74523.1"/>
    <property type="molecule type" value="Genomic_DNA"/>
</dbReference>
<dbReference type="SUPFAM" id="SSF57798">
    <property type="entry name" value="Casein kinase II beta subunit"/>
    <property type="match status" value="1"/>
</dbReference>
<dbReference type="PRINTS" id="PR00472">
    <property type="entry name" value="CASNKINASEII"/>
</dbReference>
<dbReference type="Pfam" id="PF01214">
    <property type="entry name" value="CK_II_beta"/>
    <property type="match status" value="1"/>
</dbReference>
<evidence type="ECO:0000256" key="4">
    <source>
        <dbReference type="SAM" id="MobiDB-lite"/>
    </source>
</evidence>
<feature type="compositionally biased region" description="Polar residues" evidence="4">
    <location>
        <begin position="76"/>
        <end position="85"/>
    </location>
</feature>
<evidence type="ECO:0000313" key="5">
    <source>
        <dbReference type="EMBL" id="TPX74523.1"/>
    </source>
</evidence>
<comment type="caution">
    <text evidence="5">The sequence shown here is derived from an EMBL/GenBank/DDBJ whole genome shotgun (WGS) entry which is preliminary data.</text>
</comment>
<dbReference type="PANTHER" id="PTHR11740">
    <property type="entry name" value="CASEIN KINASE II SUBUNIT BETA"/>
    <property type="match status" value="1"/>
</dbReference>
<dbReference type="GO" id="GO:0005956">
    <property type="term" value="C:protein kinase CK2 complex"/>
    <property type="evidence" value="ECO:0007669"/>
    <property type="project" value="UniProtKB-UniRule"/>
</dbReference>